<dbReference type="Pfam" id="PF01697">
    <property type="entry name" value="Glyco_transf_92"/>
    <property type="match status" value="1"/>
</dbReference>
<keyword evidence="9" id="KW-1185">Reference proteome</keyword>
<reference evidence="10" key="1">
    <citation type="submission" date="2022-11" db="UniProtKB">
        <authorList>
            <consortium name="WormBaseParasite"/>
        </authorList>
    </citation>
    <scope>IDENTIFICATION</scope>
</reference>
<dbReference type="Proteomes" id="UP000887566">
    <property type="component" value="Unplaced"/>
</dbReference>
<dbReference type="PANTHER" id="PTHR21461">
    <property type="entry name" value="GLYCOSYLTRANSFERASE FAMILY 92 PROTEIN"/>
    <property type="match status" value="1"/>
</dbReference>
<evidence type="ECO:0000256" key="8">
    <source>
        <dbReference type="RuleBase" id="RU366017"/>
    </source>
</evidence>
<evidence type="ECO:0000256" key="2">
    <source>
        <dbReference type="ARBA" id="ARBA00007647"/>
    </source>
</evidence>
<dbReference type="AlphaFoldDB" id="A0A914WBW2"/>
<dbReference type="GO" id="GO:0016757">
    <property type="term" value="F:glycosyltransferase activity"/>
    <property type="evidence" value="ECO:0007669"/>
    <property type="project" value="UniProtKB-UniRule"/>
</dbReference>
<accession>A0A914WBW2</accession>
<evidence type="ECO:0000256" key="7">
    <source>
        <dbReference type="ARBA" id="ARBA00023136"/>
    </source>
</evidence>
<evidence type="ECO:0000256" key="5">
    <source>
        <dbReference type="ARBA" id="ARBA00022692"/>
    </source>
</evidence>
<dbReference type="EC" id="2.4.1.-" evidence="8"/>
<keyword evidence="6" id="KW-1133">Transmembrane helix</keyword>
<comment type="subcellular location">
    <subcellularLocation>
        <location evidence="1">Membrane</location>
        <topology evidence="1">Single-pass membrane protein</topology>
    </subcellularLocation>
</comment>
<evidence type="ECO:0000313" key="9">
    <source>
        <dbReference type="Proteomes" id="UP000887566"/>
    </source>
</evidence>
<keyword evidence="3 8" id="KW-0328">Glycosyltransferase</keyword>
<name>A0A914WBW2_9BILA</name>
<sequence>MSAVFGNCHIKACKYDGMYAEFEFPTPITGNQVFLDVVDVNNQSSSAVITVRRSVEPSKRKHRLAVCLPALFYYSDTVQLIEFMENWLLAGATKFYVYWQAITPAIKKKGGVDLEMVAFPPLNNRTLDMLMYYTGQLVTINDCLHRARSEAEFATICDLDELMVTNPKNLSTLLSITKLKSAGWYLARTHAHFEKEPDYSSDAQKLSFAPLGQKMYAAALFIGSQTPSRRKKAFPV</sequence>
<comment type="similarity">
    <text evidence="2 8">Belongs to the glycosyltransferase 92 family.</text>
</comment>
<protein>
    <recommendedName>
        <fullName evidence="8">Glycosyltransferase family 92 protein</fullName>
        <ecNumber evidence="8">2.4.1.-</ecNumber>
    </recommendedName>
</protein>
<dbReference type="InterPro" id="IPR008166">
    <property type="entry name" value="Glyco_transf_92"/>
</dbReference>
<evidence type="ECO:0000256" key="3">
    <source>
        <dbReference type="ARBA" id="ARBA00022676"/>
    </source>
</evidence>
<dbReference type="GO" id="GO:0016020">
    <property type="term" value="C:membrane"/>
    <property type="evidence" value="ECO:0007669"/>
    <property type="project" value="UniProtKB-SubCell"/>
</dbReference>
<evidence type="ECO:0000256" key="6">
    <source>
        <dbReference type="ARBA" id="ARBA00022989"/>
    </source>
</evidence>
<keyword evidence="4 8" id="KW-0808">Transferase</keyword>
<evidence type="ECO:0000256" key="1">
    <source>
        <dbReference type="ARBA" id="ARBA00004167"/>
    </source>
</evidence>
<proteinExistence type="inferred from homology"/>
<organism evidence="9 10">
    <name type="scientific">Plectus sambesii</name>
    <dbReference type="NCBI Taxonomy" id="2011161"/>
    <lineage>
        <taxon>Eukaryota</taxon>
        <taxon>Metazoa</taxon>
        <taxon>Ecdysozoa</taxon>
        <taxon>Nematoda</taxon>
        <taxon>Chromadorea</taxon>
        <taxon>Plectida</taxon>
        <taxon>Plectina</taxon>
        <taxon>Plectoidea</taxon>
        <taxon>Plectidae</taxon>
        <taxon>Plectus</taxon>
    </lineage>
</organism>
<dbReference type="WBParaSite" id="PSAMB.scaffold3578size17730.g21970.t1">
    <property type="protein sequence ID" value="PSAMB.scaffold3578size17730.g21970.t1"/>
    <property type="gene ID" value="PSAMB.scaffold3578size17730.g21970"/>
</dbReference>
<dbReference type="GO" id="GO:0005737">
    <property type="term" value="C:cytoplasm"/>
    <property type="evidence" value="ECO:0007669"/>
    <property type="project" value="TreeGrafter"/>
</dbReference>
<evidence type="ECO:0000256" key="4">
    <source>
        <dbReference type="ARBA" id="ARBA00022679"/>
    </source>
</evidence>
<dbReference type="PANTHER" id="PTHR21461:SF40">
    <property type="entry name" value="GLYCOSYLTRANSFERASE FAMILY 92 PROTEIN"/>
    <property type="match status" value="1"/>
</dbReference>
<evidence type="ECO:0000313" key="10">
    <source>
        <dbReference type="WBParaSite" id="PSAMB.scaffold3578size17730.g21970.t1"/>
    </source>
</evidence>
<keyword evidence="7" id="KW-0472">Membrane</keyword>
<keyword evidence="5" id="KW-0812">Transmembrane</keyword>